<dbReference type="AlphaFoldDB" id="A0A6J5C377"/>
<accession>A0A6J5C377</accession>
<sequence>MWWSSKPSDDGEAIINLIGTGDPDSSRLLLIDLQFNVPIRRFARRHGGAFVRELESGAVLLAHRGIVTRGKSRVPRESLLAETSATTSGVTSSAGLLELFLVASLDSDTLLHDIANFSQEIRRAAEVVMDGVESAVPDKPPYSNRAAFDTGLGEYFDEFSGRRALPSRDAVIVLVRHGSVVRQLSEALKRTGKVYKSALVDLAVVTKDAAYLFEVKTSTDTASVYMAVGQLCIHAIALAKQFSGKAVHKVMVVPGSPPHSIRERLQDELAIKVLSYEWNRAGPVTFNPVDLRSIVR</sequence>
<proteinExistence type="predicted"/>
<organism evidence="1 2">
    <name type="scientific">Paraburkholderia phenoliruptrix</name>
    <dbReference type="NCBI Taxonomy" id="252970"/>
    <lineage>
        <taxon>Bacteria</taxon>
        <taxon>Pseudomonadati</taxon>
        <taxon>Pseudomonadota</taxon>
        <taxon>Betaproteobacteria</taxon>
        <taxon>Burkholderiales</taxon>
        <taxon>Burkholderiaceae</taxon>
        <taxon>Paraburkholderia</taxon>
    </lineage>
</organism>
<dbReference type="Proteomes" id="UP000494249">
    <property type="component" value="Unassembled WGS sequence"/>
</dbReference>
<name>A0A6J5C377_9BURK</name>
<protein>
    <submittedName>
        <fullName evidence="1">Uncharacterized protein</fullName>
    </submittedName>
</protein>
<reference evidence="1 2" key="1">
    <citation type="submission" date="2020-04" db="EMBL/GenBank/DDBJ databases">
        <authorList>
            <person name="De Canck E."/>
        </authorList>
    </citation>
    <scope>NUCLEOTIDE SEQUENCE [LARGE SCALE GENOMIC DNA]</scope>
    <source>
        <strain evidence="1 2">LMG 22037</strain>
    </source>
</reference>
<gene>
    <name evidence="1" type="ORF">LMG22037_05011</name>
</gene>
<evidence type="ECO:0000313" key="1">
    <source>
        <dbReference type="EMBL" id="CAB3723980.1"/>
    </source>
</evidence>
<dbReference type="EMBL" id="CADIKB010000032">
    <property type="protein sequence ID" value="CAB3723980.1"/>
    <property type="molecule type" value="Genomic_DNA"/>
</dbReference>
<evidence type="ECO:0000313" key="2">
    <source>
        <dbReference type="Proteomes" id="UP000494249"/>
    </source>
</evidence>